<keyword evidence="1" id="KW-0812">Transmembrane</keyword>
<name>A0A495PIQ3_9FLAO</name>
<sequence length="526" mass="61296">MRLRIFLSAILFFSSLAFYVVTIFYGLDFTDSFFHINEALHPVNDDYRFSFLLSSIFIKAVSGLFGDQLIWFRMINGILLLIPGVISFFYVKRKMDIIQSLLYGTILLFISSSLNTNILGFDTFSTLLLSLIFFTSLDYLEKNSVAKILLLSFLTVAAILTRFPNFVVLLVISGFLFYDERNSNLIKTKAFLKPVFYLLFSMFLTVLVYSLYYSDFVLVIKEEFDIAGHETTHLLKNYLNDFYKLIAISLYFLTSYEVFKFCAKKVRKPELVYIPFFIIQLLISFGIASLTKYNFTLYFVSIVLSFAVIFFKEKKSNFPNREFIILILYVICMFVNPFGSNTGLIKASFLFILFPFIAVILKPTRIKFWVGTLIVTCFLGITNKVLIPYEDANFLKLNNSVNIPKLSQIRTQGERSDYLEDVDKEIAKLLNEDINPYFYGSKSHIFNYLYPFASINIKDFNQDLMNSEINPKMQRLMKSKEKIAIFLTYKYPENSYYTDLSALEERLLNEGFEKISKGKILYYIRN</sequence>
<organism evidence="2 3">
    <name type="scientific">Gillisia mitskevichiae</name>
    <dbReference type="NCBI Taxonomy" id="270921"/>
    <lineage>
        <taxon>Bacteria</taxon>
        <taxon>Pseudomonadati</taxon>
        <taxon>Bacteroidota</taxon>
        <taxon>Flavobacteriia</taxon>
        <taxon>Flavobacteriales</taxon>
        <taxon>Flavobacteriaceae</taxon>
        <taxon>Gillisia</taxon>
    </lineage>
</organism>
<keyword evidence="2" id="KW-0808">Transferase</keyword>
<keyword evidence="2" id="KW-0328">Glycosyltransferase</keyword>
<feature type="transmembrane region" description="Helical" evidence="1">
    <location>
        <begin position="5"/>
        <end position="27"/>
    </location>
</feature>
<evidence type="ECO:0000256" key="1">
    <source>
        <dbReference type="SAM" id="Phobius"/>
    </source>
</evidence>
<feature type="transmembrane region" description="Helical" evidence="1">
    <location>
        <begin position="97"/>
        <end position="114"/>
    </location>
</feature>
<feature type="transmembrane region" description="Helical" evidence="1">
    <location>
        <begin position="345"/>
        <end position="361"/>
    </location>
</feature>
<dbReference type="OrthoDB" id="1437856at2"/>
<keyword evidence="1" id="KW-0472">Membrane</keyword>
<keyword evidence="1" id="KW-1133">Transmembrane helix</keyword>
<evidence type="ECO:0000313" key="2">
    <source>
        <dbReference type="EMBL" id="RKS50614.1"/>
    </source>
</evidence>
<feature type="transmembrane region" description="Helical" evidence="1">
    <location>
        <begin position="70"/>
        <end position="91"/>
    </location>
</feature>
<evidence type="ECO:0000313" key="3">
    <source>
        <dbReference type="Proteomes" id="UP000276282"/>
    </source>
</evidence>
<keyword evidence="3" id="KW-1185">Reference proteome</keyword>
<feature type="transmembrane region" description="Helical" evidence="1">
    <location>
        <begin position="242"/>
        <end position="259"/>
    </location>
</feature>
<protein>
    <submittedName>
        <fullName evidence="2">Dolichyl-phosphate-mannose-protein mannosyltransferase</fullName>
    </submittedName>
</protein>
<dbReference type="GO" id="GO:0016757">
    <property type="term" value="F:glycosyltransferase activity"/>
    <property type="evidence" value="ECO:0007669"/>
    <property type="project" value="UniProtKB-KW"/>
</dbReference>
<feature type="transmembrane region" description="Helical" evidence="1">
    <location>
        <begin position="190"/>
        <end position="212"/>
    </location>
</feature>
<feature type="transmembrane region" description="Helical" evidence="1">
    <location>
        <begin position="149"/>
        <end position="178"/>
    </location>
</feature>
<comment type="caution">
    <text evidence="2">The sequence shown here is derived from an EMBL/GenBank/DDBJ whole genome shotgun (WGS) entry which is preliminary data.</text>
</comment>
<reference evidence="2 3" key="1">
    <citation type="submission" date="2018-10" db="EMBL/GenBank/DDBJ databases">
        <title>Genomic Encyclopedia of Archaeal and Bacterial Type Strains, Phase II (KMG-II): from individual species to whole genera.</title>
        <authorList>
            <person name="Goeker M."/>
        </authorList>
    </citation>
    <scope>NUCLEOTIDE SEQUENCE [LARGE SCALE GENOMIC DNA]</scope>
    <source>
        <strain evidence="2 3">DSM 19839</strain>
    </source>
</reference>
<accession>A0A495PIQ3</accession>
<proteinExistence type="predicted"/>
<feature type="transmembrane region" description="Helical" evidence="1">
    <location>
        <begin position="295"/>
        <end position="311"/>
    </location>
</feature>
<dbReference type="AlphaFoldDB" id="A0A495PIQ3"/>
<feature type="transmembrane region" description="Helical" evidence="1">
    <location>
        <begin position="271"/>
        <end position="289"/>
    </location>
</feature>
<gene>
    <name evidence="2" type="ORF">BC962_2386</name>
</gene>
<dbReference type="Proteomes" id="UP000276282">
    <property type="component" value="Unassembled WGS sequence"/>
</dbReference>
<feature type="transmembrane region" description="Helical" evidence="1">
    <location>
        <begin position="368"/>
        <end position="387"/>
    </location>
</feature>
<dbReference type="EMBL" id="RBLG01000003">
    <property type="protein sequence ID" value="RKS50614.1"/>
    <property type="molecule type" value="Genomic_DNA"/>
</dbReference>
<feature type="transmembrane region" description="Helical" evidence="1">
    <location>
        <begin position="323"/>
        <end position="339"/>
    </location>
</feature>